<name>K4AP19_SETIT</name>
<dbReference type="Gramene" id="KQK86593">
    <property type="protein sequence ID" value="KQK86593"/>
    <property type="gene ID" value="SETIT_040667mg"/>
</dbReference>
<reference evidence="2" key="2">
    <citation type="submission" date="2018-08" db="UniProtKB">
        <authorList>
            <consortium name="EnsemblPlants"/>
        </authorList>
    </citation>
    <scope>IDENTIFICATION</scope>
    <source>
        <strain evidence="2">Yugu1</strain>
    </source>
</reference>
<keyword evidence="1" id="KW-0472">Membrane</keyword>
<proteinExistence type="predicted"/>
<dbReference type="AlphaFoldDB" id="K4AP19"/>
<dbReference type="EMBL" id="AGNK02005313">
    <property type="status" value="NOT_ANNOTATED_CDS"/>
    <property type="molecule type" value="Genomic_DNA"/>
</dbReference>
<dbReference type="Proteomes" id="UP000004995">
    <property type="component" value="Unassembled WGS sequence"/>
</dbReference>
<evidence type="ECO:0000313" key="2">
    <source>
        <dbReference type="EnsemblPlants" id="KQK86593"/>
    </source>
</evidence>
<feature type="transmembrane region" description="Helical" evidence="1">
    <location>
        <begin position="15"/>
        <end position="40"/>
    </location>
</feature>
<evidence type="ECO:0000256" key="1">
    <source>
        <dbReference type="SAM" id="Phobius"/>
    </source>
</evidence>
<keyword evidence="1" id="KW-1133">Transmembrane helix</keyword>
<dbReference type="HOGENOM" id="CLU_3280515_0_0_1"/>
<keyword evidence="3" id="KW-1185">Reference proteome</keyword>
<organism evidence="2 3">
    <name type="scientific">Setaria italica</name>
    <name type="common">Foxtail millet</name>
    <name type="synonym">Panicum italicum</name>
    <dbReference type="NCBI Taxonomy" id="4555"/>
    <lineage>
        <taxon>Eukaryota</taxon>
        <taxon>Viridiplantae</taxon>
        <taxon>Streptophyta</taxon>
        <taxon>Embryophyta</taxon>
        <taxon>Tracheophyta</taxon>
        <taxon>Spermatophyta</taxon>
        <taxon>Magnoliopsida</taxon>
        <taxon>Liliopsida</taxon>
        <taxon>Poales</taxon>
        <taxon>Poaceae</taxon>
        <taxon>PACMAD clade</taxon>
        <taxon>Panicoideae</taxon>
        <taxon>Panicodae</taxon>
        <taxon>Paniceae</taxon>
        <taxon>Cenchrinae</taxon>
        <taxon>Setaria</taxon>
    </lineage>
</organism>
<dbReference type="InParanoid" id="K4AP19"/>
<dbReference type="EnsemblPlants" id="KQK86593">
    <property type="protein sequence ID" value="KQK86593"/>
    <property type="gene ID" value="SETIT_040667mg"/>
</dbReference>
<evidence type="ECO:0000313" key="3">
    <source>
        <dbReference type="Proteomes" id="UP000004995"/>
    </source>
</evidence>
<keyword evidence="1" id="KW-0812">Transmembrane</keyword>
<accession>K4AP19</accession>
<sequence>MYEHTNARMIFSFRYSYFVFSQVKGLYFVDTVLIHLFFVIS</sequence>
<protein>
    <submittedName>
        <fullName evidence="2">Uncharacterized protein</fullName>
    </submittedName>
</protein>
<reference evidence="3" key="1">
    <citation type="journal article" date="2012" name="Nat. Biotechnol.">
        <title>Reference genome sequence of the model plant Setaria.</title>
        <authorList>
            <person name="Bennetzen J.L."/>
            <person name="Schmutz J."/>
            <person name="Wang H."/>
            <person name="Percifield R."/>
            <person name="Hawkins J."/>
            <person name="Pontaroli A.C."/>
            <person name="Estep M."/>
            <person name="Feng L."/>
            <person name="Vaughn J.N."/>
            <person name="Grimwood J."/>
            <person name="Jenkins J."/>
            <person name="Barry K."/>
            <person name="Lindquist E."/>
            <person name="Hellsten U."/>
            <person name="Deshpande S."/>
            <person name="Wang X."/>
            <person name="Wu X."/>
            <person name="Mitros T."/>
            <person name="Triplett J."/>
            <person name="Yang X."/>
            <person name="Ye C.Y."/>
            <person name="Mauro-Herrera M."/>
            <person name="Wang L."/>
            <person name="Li P."/>
            <person name="Sharma M."/>
            <person name="Sharma R."/>
            <person name="Ronald P.C."/>
            <person name="Panaud O."/>
            <person name="Kellogg E.A."/>
            <person name="Brutnell T.P."/>
            <person name="Doust A.N."/>
            <person name="Tuskan G.A."/>
            <person name="Rokhsar D."/>
            <person name="Devos K.M."/>
        </authorList>
    </citation>
    <scope>NUCLEOTIDE SEQUENCE [LARGE SCALE GENOMIC DNA]</scope>
    <source>
        <strain evidence="3">cv. Yugu1</strain>
    </source>
</reference>